<feature type="region of interest" description="Disordered" evidence="1">
    <location>
        <begin position="28"/>
        <end position="55"/>
    </location>
</feature>
<comment type="caution">
    <text evidence="2">The sequence shown here is derived from an EMBL/GenBank/DDBJ whole genome shotgun (WGS) entry which is preliminary data.</text>
</comment>
<organism evidence="2 3">
    <name type="scientific">Stylosanthes scabra</name>
    <dbReference type="NCBI Taxonomy" id="79078"/>
    <lineage>
        <taxon>Eukaryota</taxon>
        <taxon>Viridiplantae</taxon>
        <taxon>Streptophyta</taxon>
        <taxon>Embryophyta</taxon>
        <taxon>Tracheophyta</taxon>
        <taxon>Spermatophyta</taxon>
        <taxon>Magnoliopsida</taxon>
        <taxon>eudicotyledons</taxon>
        <taxon>Gunneridae</taxon>
        <taxon>Pentapetalae</taxon>
        <taxon>rosids</taxon>
        <taxon>fabids</taxon>
        <taxon>Fabales</taxon>
        <taxon>Fabaceae</taxon>
        <taxon>Papilionoideae</taxon>
        <taxon>50 kb inversion clade</taxon>
        <taxon>dalbergioids sensu lato</taxon>
        <taxon>Dalbergieae</taxon>
        <taxon>Pterocarpus clade</taxon>
        <taxon>Stylosanthes</taxon>
    </lineage>
</organism>
<dbReference type="Proteomes" id="UP001341840">
    <property type="component" value="Unassembled WGS sequence"/>
</dbReference>
<accession>A0ABU6UF27</accession>
<keyword evidence="3" id="KW-1185">Reference proteome</keyword>
<protein>
    <submittedName>
        <fullName evidence="2">Uncharacterized protein</fullName>
    </submittedName>
</protein>
<evidence type="ECO:0000313" key="2">
    <source>
        <dbReference type="EMBL" id="MED6159327.1"/>
    </source>
</evidence>
<evidence type="ECO:0000313" key="3">
    <source>
        <dbReference type="Proteomes" id="UP001341840"/>
    </source>
</evidence>
<reference evidence="2 3" key="1">
    <citation type="journal article" date="2023" name="Plants (Basel)">
        <title>Bridging the Gap: Combining Genomics and Transcriptomics Approaches to Understand Stylosanthes scabra, an Orphan Legume from the Brazilian Caatinga.</title>
        <authorList>
            <person name="Ferreira-Neto J.R.C."/>
            <person name="da Silva M.D."/>
            <person name="Binneck E."/>
            <person name="de Melo N.F."/>
            <person name="da Silva R.H."/>
            <person name="de Melo A.L.T.M."/>
            <person name="Pandolfi V."/>
            <person name="Bustamante F.O."/>
            <person name="Brasileiro-Vidal A.C."/>
            <person name="Benko-Iseppon A.M."/>
        </authorList>
    </citation>
    <scope>NUCLEOTIDE SEQUENCE [LARGE SCALE GENOMIC DNA]</scope>
    <source>
        <tissue evidence="2">Leaves</tissue>
    </source>
</reference>
<feature type="compositionally biased region" description="Low complexity" evidence="1">
    <location>
        <begin position="38"/>
        <end position="55"/>
    </location>
</feature>
<dbReference type="EMBL" id="JASCZI010121058">
    <property type="protein sequence ID" value="MED6159327.1"/>
    <property type="molecule type" value="Genomic_DNA"/>
</dbReference>
<name>A0ABU6UF27_9FABA</name>
<gene>
    <name evidence="2" type="ORF">PIB30_041410</name>
</gene>
<sequence>FLVEVGEASNPCSPPIAAAPVRIVEPSVPDSEMKMGNSKSNSDYAASSGSSWHSQ</sequence>
<feature type="non-terminal residue" evidence="2">
    <location>
        <position position="1"/>
    </location>
</feature>
<evidence type="ECO:0000256" key="1">
    <source>
        <dbReference type="SAM" id="MobiDB-lite"/>
    </source>
</evidence>
<proteinExistence type="predicted"/>